<evidence type="ECO:0000259" key="2">
    <source>
        <dbReference type="Pfam" id="PF13439"/>
    </source>
</evidence>
<evidence type="ECO:0000313" key="4">
    <source>
        <dbReference type="Proteomes" id="UP000260795"/>
    </source>
</evidence>
<dbReference type="SUPFAM" id="SSF53756">
    <property type="entry name" value="UDP-Glycosyltransferase/glycogen phosphorylase"/>
    <property type="match status" value="1"/>
</dbReference>
<feature type="domain" description="Glycosyltransferase subfamily 4-like N-terminal" evidence="2">
    <location>
        <begin position="14"/>
        <end position="176"/>
    </location>
</feature>
<dbReference type="Pfam" id="PF00534">
    <property type="entry name" value="Glycos_transf_1"/>
    <property type="match status" value="1"/>
</dbReference>
<protein>
    <submittedName>
        <fullName evidence="3">Glycosyltransferase family 1 protein</fullName>
    </submittedName>
</protein>
<name>A0A3E4QWN2_BACUN</name>
<proteinExistence type="predicted"/>
<evidence type="ECO:0000259" key="1">
    <source>
        <dbReference type="Pfam" id="PF00534"/>
    </source>
</evidence>
<dbReference type="InterPro" id="IPR028098">
    <property type="entry name" value="Glyco_trans_4-like_N"/>
</dbReference>
<reference evidence="3 4" key="1">
    <citation type="submission" date="2018-08" db="EMBL/GenBank/DDBJ databases">
        <title>A genome reference for cultivated species of the human gut microbiota.</title>
        <authorList>
            <person name="Zou Y."/>
            <person name="Xue W."/>
            <person name="Luo G."/>
        </authorList>
    </citation>
    <scope>NUCLEOTIDE SEQUENCE [LARGE SCALE GENOMIC DNA]</scope>
    <source>
        <strain evidence="3 4">TF08-13</strain>
    </source>
</reference>
<gene>
    <name evidence="3" type="ORF">DXC80_14390</name>
</gene>
<dbReference type="GO" id="GO:0016757">
    <property type="term" value="F:glycosyltransferase activity"/>
    <property type="evidence" value="ECO:0007669"/>
    <property type="project" value="InterPro"/>
</dbReference>
<dbReference type="RefSeq" id="WP_117681427.1">
    <property type="nucleotide sequence ID" value="NZ_QSRK01000024.1"/>
</dbReference>
<dbReference type="Proteomes" id="UP000260795">
    <property type="component" value="Unassembled WGS sequence"/>
</dbReference>
<dbReference type="EMBL" id="QSRK01000024">
    <property type="protein sequence ID" value="RGL11318.1"/>
    <property type="molecule type" value="Genomic_DNA"/>
</dbReference>
<dbReference type="PANTHER" id="PTHR12526">
    <property type="entry name" value="GLYCOSYLTRANSFERASE"/>
    <property type="match status" value="1"/>
</dbReference>
<dbReference type="PANTHER" id="PTHR12526:SF637">
    <property type="entry name" value="GLYCOSYLTRANSFERASE EPSF-RELATED"/>
    <property type="match status" value="1"/>
</dbReference>
<accession>A0A3E4QWN2</accession>
<sequence>MIRVLQILHGLNRGGIETFLMNVYRHIDRNAVQFDFLVSVHYECHYTKEIISLGGHVYDIPARREGFFKRKKALRTFFKAHKEYQIIHQHASSLSDIMPLKAAKEAGIPMRIIHSHNTKEGGSILHKYIHWINRFFVRKYATDFYACSGLAARWMYGYRQYVSNDYVIIRNAIDISVFRFEKITRKRLRQEFGINESQLVIGNIGRFHPQKNHDFLLNVFARIQKKCPDAQLLLVGDGVLRSHIEKMIHDLNIEANVKLLGVRTDIPQLLSMFDVLFMPSLYEGLPVTIIEAQATGLTCVLSSVITSEVKVIDSLIFKSLEDNEEDWCDVVIQAACVGRSLHAGKLIAEAGYDIENVSKELENIYTVGVNK</sequence>
<dbReference type="InterPro" id="IPR001296">
    <property type="entry name" value="Glyco_trans_1"/>
</dbReference>
<dbReference type="Gene3D" id="3.40.50.2000">
    <property type="entry name" value="Glycogen Phosphorylase B"/>
    <property type="match status" value="2"/>
</dbReference>
<evidence type="ECO:0000313" key="3">
    <source>
        <dbReference type="EMBL" id="RGL11318.1"/>
    </source>
</evidence>
<organism evidence="3 4">
    <name type="scientific">Bacteroides uniformis</name>
    <dbReference type="NCBI Taxonomy" id="820"/>
    <lineage>
        <taxon>Bacteria</taxon>
        <taxon>Pseudomonadati</taxon>
        <taxon>Bacteroidota</taxon>
        <taxon>Bacteroidia</taxon>
        <taxon>Bacteroidales</taxon>
        <taxon>Bacteroidaceae</taxon>
        <taxon>Bacteroides</taxon>
    </lineage>
</organism>
<feature type="domain" description="Glycosyl transferase family 1" evidence="1">
    <location>
        <begin position="185"/>
        <end position="311"/>
    </location>
</feature>
<dbReference type="Pfam" id="PF13439">
    <property type="entry name" value="Glyco_transf_4"/>
    <property type="match status" value="1"/>
</dbReference>
<keyword evidence="3" id="KW-0808">Transferase</keyword>
<comment type="caution">
    <text evidence="3">The sequence shown here is derived from an EMBL/GenBank/DDBJ whole genome shotgun (WGS) entry which is preliminary data.</text>
</comment>
<dbReference type="CDD" id="cd03812">
    <property type="entry name" value="GT4_CapH-like"/>
    <property type="match status" value="1"/>
</dbReference>
<dbReference type="AlphaFoldDB" id="A0A3E4QWN2"/>